<dbReference type="PANTHER" id="PTHR21433">
    <property type="entry name" value="TRANSMEMBRANE PROTEIN INDUCED BY TUMOR NECROSIS FACTOR ALPHA"/>
    <property type="match status" value="1"/>
</dbReference>
<comment type="similarity">
    <text evidence="2">Belongs to the TMEM120 family.</text>
</comment>
<comment type="caution">
    <text evidence="8">The sequence shown here is derived from an EMBL/GenBank/DDBJ whole genome shotgun (WGS) entry which is preliminary data.</text>
</comment>
<keyword evidence="3 7" id="KW-0812">Transmembrane</keyword>
<keyword evidence="5 7" id="KW-0472">Membrane</keyword>
<name>A0AAV9IZI0_CYACA</name>
<organism evidence="8 9">
    <name type="scientific">Cyanidium caldarium</name>
    <name type="common">Red alga</name>
    <dbReference type="NCBI Taxonomy" id="2771"/>
    <lineage>
        <taxon>Eukaryota</taxon>
        <taxon>Rhodophyta</taxon>
        <taxon>Bangiophyceae</taxon>
        <taxon>Cyanidiales</taxon>
        <taxon>Cyanidiaceae</taxon>
        <taxon>Cyanidium</taxon>
    </lineage>
</organism>
<keyword evidence="4 7" id="KW-1133">Transmembrane helix</keyword>
<evidence type="ECO:0000313" key="9">
    <source>
        <dbReference type="Proteomes" id="UP001301350"/>
    </source>
</evidence>
<dbReference type="Proteomes" id="UP001301350">
    <property type="component" value="Unassembled WGS sequence"/>
</dbReference>
<feature type="transmembrane region" description="Helical" evidence="7">
    <location>
        <begin position="323"/>
        <end position="342"/>
    </location>
</feature>
<comment type="subcellular location">
    <subcellularLocation>
        <location evidence="1">Membrane</location>
        <topology evidence="1">Multi-pass membrane protein</topology>
    </subcellularLocation>
</comment>
<dbReference type="PANTHER" id="PTHR21433:SF0">
    <property type="entry name" value="TRANSMEMBRANE PROTEIN 120 HOMOLOG"/>
    <property type="match status" value="1"/>
</dbReference>
<dbReference type="GO" id="GO:0016020">
    <property type="term" value="C:membrane"/>
    <property type="evidence" value="ECO:0007669"/>
    <property type="project" value="UniProtKB-SubCell"/>
</dbReference>
<evidence type="ECO:0000256" key="1">
    <source>
        <dbReference type="ARBA" id="ARBA00004141"/>
    </source>
</evidence>
<dbReference type="InterPro" id="IPR012926">
    <property type="entry name" value="TMEM120A/B"/>
</dbReference>
<proteinExistence type="inferred from homology"/>
<evidence type="ECO:0000256" key="5">
    <source>
        <dbReference type="ARBA" id="ARBA00023136"/>
    </source>
</evidence>
<protein>
    <submittedName>
        <fullName evidence="8">Uncharacterized protein</fullName>
    </submittedName>
</protein>
<dbReference type="AlphaFoldDB" id="A0AAV9IZI0"/>
<evidence type="ECO:0000256" key="7">
    <source>
        <dbReference type="SAM" id="Phobius"/>
    </source>
</evidence>
<reference evidence="8 9" key="1">
    <citation type="submission" date="2022-07" db="EMBL/GenBank/DDBJ databases">
        <title>Genome-wide signatures of adaptation to extreme environments.</title>
        <authorList>
            <person name="Cho C.H."/>
            <person name="Yoon H.S."/>
        </authorList>
    </citation>
    <scope>NUCLEOTIDE SEQUENCE [LARGE SCALE GENOMIC DNA]</scope>
    <source>
        <strain evidence="8 9">DBV 063 E5</strain>
    </source>
</reference>
<evidence type="ECO:0000313" key="8">
    <source>
        <dbReference type="EMBL" id="KAK4537503.1"/>
    </source>
</evidence>
<feature type="region of interest" description="Disordered" evidence="6">
    <location>
        <begin position="27"/>
        <end position="56"/>
    </location>
</feature>
<dbReference type="Pfam" id="PF07851">
    <property type="entry name" value="TMEM120A-B"/>
    <property type="match status" value="1"/>
</dbReference>
<accession>A0AAV9IZI0</accession>
<sequence length="389" mass="43643">MVVEVGASSASRANRGQPVDLHHTAAAAAGGGDAVTTTKTRQRAEADSKSPRGGADALERASLLAEIATEHKALQTQLAEYLEQSERFSRLQLQLEQAAAKQRKRLVDYRKTLPVQREAQASSADDRRLSLPPEVDEADAFLRNRVSATLPRYGGLFVRLFVGSVNVRFLDKRTRLSYKQEYEHFKQQTAPMLVVASLVCLVWTSSRWPSLLLQLFIAYYYSTLALRENILVVNGSNIRQWWRLHHFLSLALATVVLTWPDGEAYADFRGEIHFLGLYLSLLQIMQARYQMARLYTLRSLGKAGELDVANTDSSAQLHWGTSMYTLLPFILIGHGLQLWTGVRALQVYLRYPRVLQALLGGVLVLITFLGNFLTTIRTLRDKVLKGTPS</sequence>
<keyword evidence="9" id="KW-1185">Reference proteome</keyword>
<feature type="compositionally biased region" description="Low complexity" evidence="6">
    <location>
        <begin position="27"/>
        <end position="39"/>
    </location>
</feature>
<evidence type="ECO:0000256" key="6">
    <source>
        <dbReference type="SAM" id="MobiDB-lite"/>
    </source>
</evidence>
<dbReference type="EMBL" id="JANCYW010000012">
    <property type="protein sequence ID" value="KAK4537503.1"/>
    <property type="molecule type" value="Genomic_DNA"/>
</dbReference>
<feature type="transmembrane region" description="Helical" evidence="7">
    <location>
        <begin position="354"/>
        <end position="376"/>
    </location>
</feature>
<evidence type="ECO:0000256" key="3">
    <source>
        <dbReference type="ARBA" id="ARBA00022692"/>
    </source>
</evidence>
<evidence type="ECO:0000256" key="2">
    <source>
        <dbReference type="ARBA" id="ARBA00009700"/>
    </source>
</evidence>
<gene>
    <name evidence="8" type="ORF">CDCA_CDCA12G3528</name>
</gene>
<evidence type="ECO:0000256" key="4">
    <source>
        <dbReference type="ARBA" id="ARBA00022989"/>
    </source>
</evidence>